<keyword evidence="1" id="KW-0175">Coiled coil</keyword>
<organism evidence="2">
    <name type="scientific">marine sediment metagenome</name>
    <dbReference type="NCBI Taxonomy" id="412755"/>
    <lineage>
        <taxon>unclassified sequences</taxon>
        <taxon>metagenomes</taxon>
        <taxon>ecological metagenomes</taxon>
    </lineage>
</organism>
<gene>
    <name evidence="2" type="ORF">S06H3_39996</name>
</gene>
<dbReference type="EMBL" id="BARV01024513">
    <property type="protein sequence ID" value="GAI46543.1"/>
    <property type="molecule type" value="Genomic_DNA"/>
</dbReference>
<evidence type="ECO:0000256" key="1">
    <source>
        <dbReference type="SAM" id="Coils"/>
    </source>
</evidence>
<accession>X1NSI4</accession>
<sequence>MQKFTAEFKAIKDTLDKCWGERGSKKDTLNRLIEARKKTFANIYLGKVSPSKKKIINSEIRQLEEDVSDLDITIKELEHRYMLLKKQGLHIQEVKEA</sequence>
<feature type="coiled-coil region" evidence="1">
    <location>
        <begin position="53"/>
        <end position="87"/>
    </location>
</feature>
<evidence type="ECO:0000313" key="2">
    <source>
        <dbReference type="EMBL" id="GAI46543.1"/>
    </source>
</evidence>
<name>X1NSI4_9ZZZZ</name>
<reference evidence="2" key="1">
    <citation type="journal article" date="2014" name="Front. Microbiol.">
        <title>High frequency of phylogenetically diverse reductive dehalogenase-homologous genes in deep subseafloor sedimentary metagenomes.</title>
        <authorList>
            <person name="Kawai M."/>
            <person name="Futagami T."/>
            <person name="Toyoda A."/>
            <person name="Takaki Y."/>
            <person name="Nishi S."/>
            <person name="Hori S."/>
            <person name="Arai W."/>
            <person name="Tsubouchi T."/>
            <person name="Morono Y."/>
            <person name="Uchiyama I."/>
            <person name="Ito T."/>
            <person name="Fujiyama A."/>
            <person name="Inagaki F."/>
            <person name="Takami H."/>
        </authorList>
    </citation>
    <scope>NUCLEOTIDE SEQUENCE</scope>
    <source>
        <strain evidence="2">Expedition CK06-06</strain>
    </source>
</reference>
<dbReference type="AlphaFoldDB" id="X1NSI4"/>
<protein>
    <submittedName>
        <fullName evidence="2">Uncharacterized protein</fullName>
    </submittedName>
</protein>
<proteinExistence type="predicted"/>
<comment type="caution">
    <text evidence="2">The sequence shown here is derived from an EMBL/GenBank/DDBJ whole genome shotgun (WGS) entry which is preliminary data.</text>
</comment>